<dbReference type="AlphaFoldDB" id="A0A1H9M1Q5"/>
<dbReference type="EMBL" id="FOFS01000018">
    <property type="protein sequence ID" value="SER17407.1"/>
    <property type="molecule type" value="Genomic_DNA"/>
</dbReference>
<organism evidence="2 3">
    <name type="scientific">Solimonas aquatica</name>
    <dbReference type="NCBI Taxonomy" id="489703"/>
    <lineage>
        <taxon>Bacteria</taxon>
        <taxon>Pseudomonadati</taxon>
        <taxon>Pseudomonadota</taxon>
        <taxon>Gammaproteobacteria</taxon>
        <taxon>Nevskiales</taxon>
        <taxon>Nevskiaceae</taxon>
        <taxon>Solimonas</taxon>
    </lineage>
</organism>
<dbReference type="STRING" id="489703.SAMN04488038_11834"/>
<protein>
    <submittedName>
        <fullName evidence="2">AAA domain-containing protein</fullName>
    </submittedName>
</protein>
<dbReference type="Gene3D" id="3.40.50.300">
    <property type="entry name" value="P-loop containing nucleotide triphosphate hydrolases"/>
    <property type="match status" value="1"/>
</dbReference>
<dbReference type="RefSeq" id="WP_093289435.1">
    <property type="nucleotide sequence ID" value="NZ_FOFS01000018.1"/>
</dbReference>
<feature type="domain" description="Protein CR006 P-loop" evidence="1">
    <location>
        <begin position="167"/>
        <end position="371"/>
    </location>
</feature>
<dbReference type="Pfam" id="PF13166">
    <property type="entry name" value="AAA_13"/>
    <property type="match status" value="1"/>
</dbReference>
<dbReference type="OrthoDB" id="9795565at2"/>
<name>A0A1H9M1Q5_9GAMM</name>
<gene>
    <name evidence="2" type="ORF">SAMN04488038_11834</name>
</gene>
<evidence type="ECO:0000259" key="1">
    <source>
        <dbReference type="Pfam" id="PF13166"/>
    </source>
</evidence>
<dbReference type="InterPro" id="IPR026866">
    <property type="entry name" value="CR006_AAA"/>
</dbReference>
<proteinExistence type="predicted"/>
<evidence type="ECO:0000313" key="2">
    <source>
        <dbReference type="EMBL" id="SER17407.1"/>
    </source>
</evidence>
<keyword evidence="3" id="KW-1185">Reference proteome</keyword>
<dbReference type="Proteomes" id="UP000199233">
    <property type="component" value="Unassembled WGS sequence"/>
</dbReference>
<evidence type="ECO:0000313" key="3">
    <source>
        <dbReference type="Proteomes" id="UP000199233"/>
    </source>
</evidence>
<sequence>MPFADLTELATHLRQELQNKKCILLYAYNGTGKTRLSTAFKDLGKRLETERLTTETDEPIETEDGQSIEVNVWRGDTLYFNAFTEDLFSWDNDLVDDRERVLKLNRDSTFFAGLDDLEMDNRIRPLLSRYADFDFRIDTEVWEVSFSRDITTGEGAAATTTTLYDIKVSRGEENIFIWCFFLAIVQLAMDDDGSGPYRWVKYVYIDDPISSLDEHNAITVANHLAQMLKRQGNRLKTVISTHHPLFFNVLWNEFRNASKYFLSRTAPGGYELRETGDTPYFHHVAALAELYRADQSGRLFTHHFNMLRSVMEKTASFHGHKGFSACIRQDDDDSDAVLHTRLVNIMSHGNYSLYEPQEMLEENKRYFRKILHGFIARYPFNPELFPSAPNSGTS</sequence>
<reference evidence="2 3" key="1">
    <citation type="submission" date="2016-10" db="EMBL/GenBank/DDBJ databases">
        <authorList>
            <person name="de Groot N.N."/>
        </authorList>
    </citation>
    <scope>NUCLEOTIDE SEQUENCE [LARGE SCALE GENOMIC DNA]</scope>
    <source>
        <strain evidence="2 3">DSM 25927</strain>
    </source>
</reference>
<dbReference type="InterPro" id="IPR027417">
    <property type="entry name" value="P-loop_NTPase"/>
</dbReference>
<accession>A0A1H9M1Q5</accession>